<dbReference type="EMBL" id="SRLO01000446">
    <property type="protein sequence ID" value="TNN55757.1"/>
    <property type="molecule type" value="Genomic_DNA"/>
</dbReference>
<dbReference type="Proteomes" id="UP000314294">
    <property type="component" value="Unassembled WGS sequence"/>
</dbReference>
<name>A0A4Z2GQB2_9TELE</name>
<dbReference type="AlphaFoldDB" id="A0A4Z2GQB2"/>
<proteinExistence type="predicted"/>
<evidence type="ECO:0000313" key="2">
    <source>
        <dbReference type="EMBL" id="TNN55757.1"/>
    </source>
</evidence>
<accession>A0A4Z2GQB2</accession>
<evidence type="ECO:0000313" key="3">
    <source>
        <dbReference type="Proteomes" id="UP000314294"/>
    </source>
</evidence>
<protein>
    <submittedName>
        <fullName evidence="2">Uncharacterized protein</fullName>
    </submittedName>
</protein>
<feature type="region of interest" description="Disordered" evidence="1">
    <location>
        <begin position="1"/>
        <end position="60"/>
    </location>
</feature>
<gene>
    <name evidence="2" type="ORF">EYF80_034005</name>
</gene>
<keyword evidence="3" id="KW-1185">Reference proteome</keyword>
<sequence length="60" mass="6806">MLSCREEEEEEEEEAVMKTRTRSPGGEREESLALSVTGGIEEERGEAMHQSPLKIRDEDV</sequence>
<evidence type="ECO:0000256" key="1">
    <source>
        <dbReference type="SAM" id="MobiDB-lite"/>
    </source>
</evidence>
<reference evidence="2 3" key="1">
    <citation type="submission" date="2019-03" db="EMBL/GenBank/DDBJ databases">
        <title>First draft genome of Liparis tanakae, snailfish: a comprehensive survey of snailfish specific genes.</title>
        <authorList>
            <person name="Kim W."/>
            <person name="Song I."/>
            <person name="Jeong J.-H."/>
            <person name="Kim D."/>
            <person name="Kim S."/>
            <person name="Ryu S."/>
            <person name="Song J.Y."/>
            <person name="Lee S.K."/>
        </authorList>
    </citation>
    <scope>NUCLEOTIDE SEQUENCE [LARGE SCALE GENOMIC DNA]</scope>
    <source>
        <tissue evidence="2">Muscle</tissue>
    </source>
</reference>
<organism evidence="2 3">
    <name type="scientific">Liparis tanakae</name>
    <name type="common">Tanaka's snailfish</name>
    <dbReference type="NCBI Taxonomy" id="230148"/>
    <lineage>
        <taxon>Eukaryota</taxon>
        <taxon>Metazoa</taxon>
        <taxon>Chordata</taxon>
        <taxon>Craniata</taxon>
        <taxon>Vertebrata</taxon>
        <taxon>Euteleostomi</taxon>
        <taxon>Actinopterygii</taxon>
        <taxon>Neopterygii</taxon>
        <taxon>Teleostei</taxon>
        <taxon>Neoteleostei</taxon>
        <taxon>Acanthomorphata</taxon>
        <taxon>Eupercaria</taxon>
        <taxon>Perciformes</taxon>
        <taxon>Cottioidei</taxon>
        <taxon>Cottales</taxon>
        <taxon>Liparidae</taxon>
        <taxon>Liparis</taxon>
    </lineage>
</organism>
<feature type="compositionally biased region" description="Acidic residues" evidence="1">
    <location>
        <begin position="1"/>
        <end position="14"/>
    </location>
</feature>
<comment type="caution">
    <text evidence="2">The sequence shown here is derived from an EMBL/GenBank/DDBJ whole genome shotgun (WGS) entry which is preliminary data.</text>
</comment>